<dbReference type="PANTHER" id="PTHR30126">
    <property type="entry name" value="HTH-TYPE TRANSCRIPTIONAL REGULATOR"/>
    <property type="match status" value="1"/>
</dbReference>
<dbReference type="GO" id="GO:0000976">
    <property type="term" value="F:transcription cis-regulatory region binding"/>
    <property type="evidence" value="ECO:0007669"/>
    <property type="project" value="TreeGrafter"/>
</dbReference>
<dbReference type="OrthoDB" id="107670at2"/>
<dbReference type="GO" id="GO:0003700">
    <property type="term" value="F:DNA-binding transcription factor activity"/>
    <property type="evidence" value="ECO:0007669"/>
    <property type="project" value="InterPro"/>
</dbReference>
<evidence type="ECO:0000256" key="1">
    <source>
        <dbReference type="ARBA" id="ARBA00009437"/>
    </source>
</evidence>
<organism evidence="5 6">
    <name type="scientific">Metabacillus sediminilitoris</name>
    <dbReference type="NCBI Taxonomy" id="2567941"/>
    <lineage>
        <taxon>Bacteria</taxon>
        <taxon>Bacillati</taxon>
        <taxon>Bacillota</taxon>
        <taxon>Bacilli</taxon>
        <taxon>Bacillales</taxon>
        <taxon>Bacillaceae</taxon>
        <taxon>Metabacillus</taxon>
    </lineage>
</organism>
<dbReference type="InterPro" id="IPR005119">
    <property type="entry name" value="LysR_subst-bd"/>
</dbReference>
<comment type="caution">
    <text evidence="5">The sequence shown here is derived from an EMBL/GenBank/DDBJ whole genome shotgun (WGS) entry which is preliminary data.</text>
</comment>
<dbReference type="EMBL" id="SSNT01000029">
    <property type="protein sequence ID" value="THF75200.1"/>
    <property type="molecule type" value="Genomic_DNA"/>
</dbReference>
<dbReference type="SUPFAM" id="SSF46785">
    <property type="entry name" value="Winged helix' DNA-binding domain"/>
    <property type="match status" value="1"/>
</dbReference>
<proteinExistence type="inferred from homology"/>
<dbReference type="Gene3D" id="3.40.190.290">
    <property type="match status" value="1"/>
</dbReference>
<keyword evidence="2" id="KW-0805">Transcription regulation</keyword>
<sequence>MDKKDWLILQTVYAEKNITKAAELLYISQPTLTYRLQQIEKEFDIKLFYRGRRGVDFTEQGELLVKYAKDMLKQQQEMEELLWNSGNEVRGTLRLSVSRTFAFYRLPQILKAFNEKFPKVEFHVNTGVNIDVVQSIYKQEAHIGIVRGDHSWPSKKITITEENITILSSEEIDLTDLPSKRRISYKTDPTLEMVIDNWWKEHFSTPPISNMNVDNVEIAKRMVLNGLGYCIAPSIVLEKNDKLHKIFLSDTTGSPIIWKTRILYREELMELAMVREFVHFLQEYHCHYFENESLN</sequence>
<comment type="similarity">
    <text evidence="1">Belongs to the LysR transcriptional regulatory family.</text>
</comment>
<dbReference type="CDD" id="cd05466">
    <property type="entry name" value="PBP2_LTTR_substrate"/>
    <property type="match status" value="1"/>
</dbReference>
<dbReference type="InterPro" id="IPR036390">
    <property type="entry name" value="WH_DNA-bd_sf"/>
</dbReference>
<dbReference type="Proteomes" id="UP000310334">
    <property type="component" value="Unassembled WGS sequence"/>
</dbReference>
<dbReference type="Pfam" id="PF00126">
    <property type="entry name" value="HTH_1"/>
    <property type="match status" value="1"/>
</dbReference>
<dbReference type="AlphaFoldDB" id="A0A4S4BKE8"/>
<evidence type="ECO:0000313" key="6">
    <source>
        <dbReference type="Proteomes" id="UP000310334"/>
    </source>
</evidence>
<dbReference type="PROSITE" id="PS50931">
    <property type="entry name" value="HTH_LYSR"/>
    <property type="match status" value="1"/>
</dbReference>
<dbReference type="InterPro" id="IPR036388">
    <property type="entry name" value="WH-like_DNA-bd_sf"/>
</dbReference>
<reference evidence="5 6" key="1">
    <citation type="submission" date="2019-04" db="EMBL/GenBank/DDBJ databases">
        <title>Bacillus sediminilitoris sp. nov., isolated from a tidal flat sediment on the East China Sea.</title>
        <authorList>
            <person name="Wei Y."/>
            <person name="Mao H."/>
            <person name="Fang J."/>
        </authorList>
    </citation>
    <scope>NUCLEOTIDE SEQUENCE [LARGE SCALE GENOMIC DNA]</scope>
    <source>
        <strain evidence="5 6">DSL-17</strain>
    </source>
</reference>
<protein>
    <submittedName>
        <fullName evidence="5">LysR family transcriptional regulator</fullName>
    </submittedName>
</protein>
<dbReference type="PANTHER" id="PTHR30126:SF78">
    <property type="entry name" value="HTH LYSR-TYPE DOMAIN-CONTAINING PROTEIN"/>
    <property type="match status" value="1"/>
</dbReference>
<evidence type="ECO:0000256" key="2">
    <source>
        <dbReference type="ARBA" id="ARBA00023015"/>
    </source>
</evidence>
<evidence type="ECO:0000313" key="5">
    <source>
        <dbReference type="EMBL" id="THF75200.1"/>
    </source>
</evidence>
<accession>A0A4S4BKE8</accession>
<dbReference type="Gene3D" id="1.10.10.10">
    <property type="entry name" value="Winged helix-like DNA-binding domain superfamily/Winged helix DNA-binding domain"/>
    <property type="match status" value="1"/>
</dbReference>
<name>A0A4S4BKE8_9BACI</name>
<gene>
    <name evidence="5" type="ORF">E6W99_24225</name>
</gene>
<dbReference type="PRINTS" id="PR00039">
    <property type="entry name" value="HTHLYSR"/>
</dbReference>
<keyword evidence="6" id="KW-1185">Reference proteome</keyword>
<keyword evidence="3" id="KW-0238">DNA-binding</keyword>
<evidence type="ECO:0000256" key="3">
    <source>
        <dbReference type="ARBA" id="ARBA00023125"/>
    </source>
</evidence>
<keyword evidence="4" id="KW-0804">Transcription</keyword>
<dbReference type="InterPro" id="IPR000847">
    <property type="entry name" value="LysR_HTH_N"/>
</dbReference>
<dbReference type="SUPFAM" id="SSF53850">
    <property type="entry name" value="Periplasmic binding protein-like II"/>
    <property type="match status" value="1"/>
</dbReference>
<dbReference type="RefSeq" id="WP_136358676.1">
    <property type="nucleotide sequence ID" value="NZ_CP046266.1"/>
</dbReference>
<dbReference type="Pfam" id="PF03466">
    <property type="entry name" value="LysR_substrate"/>
    <property type="match status" value="1"/>
</dbReference>
<evidence type="ECO:0000256" key="4">
    <source>
        <dbReference type="ARBA" id="ARBA00023163"/>
    </source>
</evidence>